<accession>A0A511MH93</accession>
<dbReference type="EMBL" id="BJXA01000030">
    <property type="protein sequence ID" value="GEM39949.1"/>
    <property type="molecule type" value="Genomic_DNA"/>
</dbReference>
<organism evidence="2 3">
    <name type="scientific">Nocardia ninae NBRC 108245</name>
    <dbReference type="NCBI Taxonomy" id="1210091"/>
    <lineage>
        <taxon>Bacteria</taxon>
        <taxon>Bacillati</taxon>
        <taxon>Actinomycetota</taxon>
        <taxon>Actinomycetes</taxon>
        <taxon>Mycobacteriales</taxon>
        <taxon>Nocardiaceae</taxon>
        <taxon>Nocardia</taxon>
    </lineage>
</organism>
<feature type="transmembrane region" description="Helical" evidence="1">
    <location>
        <begin position="203"/>
        <end position="223"/>
    </location>
</feature>
<evidence type="ECO:0008006" key="4">
    <source>
        <dbReference type="Google" id="ProtNLM"/>
    </source>
</evidence>
<proteinExistence type="predicted"/>
<dbReference type="RefSeq" id="WP_186818558.1">
    <property type="nucleotide sequence ID" value="NZ_BJXA01000030.1"/>
</dbReference>
<keyword evidence="1" id="KW-0812">Transmembrane</keyword>
<dbReference type="AlphaFoldDB" id="A0A511MH93"/>
<comment type="caution">
    <text evidence="2">The sequence shown here is derived from an EMBL/GenBank/DDBJ whole genome shotgun (WGS) entry which is preliminary data.</text>
</comment>
<keyword evidence="3" id="KW-1185">Reference proteome</keyword>
<feature type="transmembrane region" description="Helical" evidence="1">
    <location>
        <begin position="133"/>
        <end position="158"/>
    </location>
</feature>
<reference evidence="2 3" key="1">
    <citation type="submission" date="2019-07" db="EMBL/GenBank/DDBJ databases">
        <title>Whole genome shotgun sequence of Nocardia ninae NBRC 108245.</title>
        <authorList>
            <person name="Hosoyama A."/>
            <person name="Uohara A."/>
            <person name="Ohji S."/>
            <person name="Ichikawa N."/>
        </authorList>
    </citation>
    <scope>NUCLEOTIDE SEQUENCE [LARGE SCALE GENOMIC DNA]</scope>
    <source>
        <strain evidence="2 3">NBRC 108245</strain>
    </source>
</reference>
<keyword evidence="1" id="KW-0472">Membrane</keyword>
<feature type="transmembrane region" description="Helical" evidence="1">
    <location>
        <begin position="170"/>
        <end position="191"/>
    </location>
</feature>
<evidence type="ECO:0000313" key="2">
    <source>
        <dbReference type="EMBL" id="GEM39949.1"/>
    </source>
</evidence>
<feature type="transmembrane region" description="Helical" evidence="1">
    <location>
        <begin position="90"/>
        <end position="113"/>
    </location>
</feature>
<protein>
    <recommendedName>
        <fullName evidence="4">DUF998 domain-containing protein</fullName>
    </recommendedName>
</protein>
<feature type="transmembrane region" description="Helical" evidence="1">
    <location>
        <begin position="53"/>
        <end position="78"/>
    </location>
</feature>
<evidence type="ECO:0000256" key="1">
    <source>
        <dbReference type="SAM" id="Phobius"/>
    </source>
</evidence>
<keyword evidence="1" id="KW-1133">Transmembrane helix</keyword>
<gene>
    <name evidence="2" type="ORF">NN4_44680</name>
</gene>
<feature type="transmembrane region" description="Helical" evidence="1">
    <location>
        <begin position="12"/>
        <end position="33"/>
    </location>
</feature>
<sequence length="245" mass="26868">MEATHNYRRWAGYLCFVPLPGLIVSLAVARFPYPDDNLDGRHYLDYGLPHRTIEIQILTWIVTTLATCGFILLLATILWRTARHVTITALIMVCSATACVTTTLVCMGMYLTLSMTARGPNFQADRVDLEFSTYSWNATQILACFAAVFLGLAWAMIAAANHRHPVLPRALANTAIAVAALDILPILSIFVDSGPWSPGSVGSYIPGAVATYGWMIVTGSVLLRSQPKHPTTPIKLQFSSTERIQ</sequence>
<evidence type="ECO:0000313" key="3">
    <source>
        <dbReference type="Proteomes" id="UP000321424"/>
    </source>
</evidence>
<name>A0A511MH93_9NOCA</name>
<dbReference type="Proteomes" id="UP000321424">
    <property type="component" value="Unassembled WGS sequence"/>
</dbReference>